<protein>
    <submittedName>
        <fullName evidence="1">Uncharacterized protein</fullName>
    </submittedName>
</protein>
<organism evidence="1 2">
    <name type="scientific">Aspergillus melleus</name>
    <dbReference type="NCBI Taxonomy" id="138277"/>
    <lineage>
        <taxon>Eukaryota</taxon>
        <taxon>Fungi</taxon>
        <taxon>Dikarya</taxon>
        <taxon>Ascomycota</taxon>
        <taxon>Pezizomycotina</taxon>
        <taxon>Eurotiomycetes</taxon>
        <taxon>Eurotiomycetidae</taxon>
        <taxon>Eurotiales</taxon>
        <taxon>Aspergillaceae</taxon>
        <taxon>Aspergillus</taxon>
        <taxon>Aspergillus subgen. Circumdati</taxon>
    </lineage>
</organism>
<dbReference type="Proteomes" id="UP001177260">
    <property type="component" value="Unassembled WGS sequence"/>
</dbReference>
<evidence type="ECO:0000313" key="1">
    <source>
        <dbReference type="EMBL" id="KAK1142473.1"/>
    </source>
</evidence>
<keyword evidence="2" id="KW-1185">Reference proteome</keyword>
<accession>A0ACC3AX10</accession>
<comment type="caution">
    <text evidence="1">The sequence shown here is derived from an EMBL/GenBank/DDBJ whole genome shotgun (WGS) entry which is preliminary data.</text>
</comment>
<gene>
    <name evidence="1" type="ORF">N8T08_007835</name>
</gene>
<dbReference type="EMBL" id="JAOPJF010000050">
    <property type="protein sequence ID" value="KAK1142473.1"/>
    <property type="molecule type" value="Genomic_DNA"/>
</dbReference>
<sequence>MDLKNLSELNKIALEAVRECPEKKELEVANMIHQASVAKSFGSPKKAIELLNELYESELQENPANHELLCRLSTNLGCCYDTANDHETALEWFQRARDIWPQFEGNRGVPAVILKSSARCMLYLNDFEGARKNLDKCIFQLEMTKPMNRSVLA</sequence>
<proteinExistence type="predicted"/>
<reference evidence="1 2" key="1">
    <citation type="journal article" date="2023" name="ACS Omega">
        <title>Identification of the Neoaspergillic Acid Biosynthesis Gene Cluster by Establishing an In Vitro CRISPR-Ribonucleoprotein Genetic System in Aspergillus melleus.</title>
        <authorList>
            <person name="Yuan B."/>
            <person name="Grau M.F."/>
            <person name="Murata R.M."/>
            <person name="Torok T."/>
            <person name="Venkateswaran K."/>
            <person name="Stajich J.E."/>
            <person name="Wang C.C.C."/>
        </authorList>
    </citation>
    <scope>NUCLEOTIDE SEQUENCE [LARGE SCALE GENOMIC DNA]</scope>
    <source>
        <strain evidence="1 2">IMV 1140</strain>
    </source>
</reference>
<name>A0ACC3AX10_9EURO</name>
<evidence type="ECO:0000313" key="2">
    <source>
        <dbReference type="Proteomes" id="UP001177260"/>
    </source>
</evidence>